<dbReference type="RefSeq" id="WP_308982170.1">
    <property type="nucleotide sequence ID" value="NZ_JAVIDL010000056.1"/>
</dbReference>
<dbReference type="EMBL" id="JAVIDL010000056">
    <property type="protein sequence ID" value="MDQ8937197.1"/>
    <property type="molecule type" value="Genomic_DNA"/>
</dbReference>
<evidence type="ECO:0000313" key="3">
    <source>
        <dbReference type="Proteomes" id="UP001243844"/>
    </source>
</evidence>
<evidence type="ECO:0000259" key="1">
    <source>
        <dbReference type="Pfam" id="PF15572"/>
    </source>
</evidence>
<dbReference type="InterPro" id="IPR029077">
    <property type="entry name" value="Imm45"/>
</dbReference>
<dbReference type="AlphaFoldDB" id="A0AAW8JAU0"/>
<comment type="caution">
    <text evidence="2">The sequence shown here is derived from an EMBL/GenBank/DDBJ whole genome shotgun (WGS) entry which is preliminary data.</text>
</comment>
<accession>A0AAW8JAU0</accession>
<feature type="domain" description="Immunity protein 45" evidence="1">
    <location>
        <begin position="7"/>
        <end position="92"/>
    </location>
</feature>
<proteinExistence type="predicted"/>
<organism evidence="2 3">
    <name type="scientific">Acinetobacter rudis</name>
    <dbReference type="NCBI Taxonomy" id="632955"/>
    <lineage>
        <taxon>Bacteria</taxon>
        <taxon>Pseudomonadati</taxon>
        <taxon>Pseudomonadota</taxon>
        <taxon>Gammaproteobacteria</taxon>
        <taxon>Moraxellales</taxon>
        <taxon>Moraxellaceae</taxon>
        <taxon>Acinetobacter</taxon>
    </lineage>
</organism>
<reference evidence="2" key="1">
    <citation type="submission" date="2023-08" db="EMBL/GenBank/DDBJ databases">
        <title>Emergence of clinically-relevant ST2 carbapenem-resistant Acinetobacter baumannii strains in hospital sewages in Zhejiang, East of China.</title>
        <authorList>
            <person name="Kaichao C."/>
            <person name="Zhang R."/>
        </authorList>
    </citation>
    <scope>NUCLEOTIDE SEQUENCE</scope>
    <source>
        <strain evidence="2">M-RB-37</strain>
    </source>
</reference>
<dbReference type="Pfam" id="PF15572">
    <property type="entry name" value="Imm45"/>
    <property type="match status" value="1"/>
</dbReference>
<name>A0AAW8JAU0_9GAMM</name>
<evidence type="ECO:0000313" key="2">
    <source>
        <dbReference type="EMBL" id="MDQ8937197.1"/>
    </source>
</evidence>
<gene>
    <name evidence="2" type="primary">imm45</name>
    <name evidence="2" type="ORF">RFH47_15895</name>
</gene>
<dbReference type="Proteomes" id="UP001243844">
    <property type="component" value="Unassembled WGS sequence"/>
</dbReference>
<sequence length="101" mass="12181">MKWSKLIEFDEQFLQRGYLLKFKAHYPFEDEVIMMLTEAPDKDGWALITISGYKAGINCYQKLPVREITKDWLISNWKKWVWPESELDDVFVRSQLNYDEI</sequence>
<protein>
    <submittedName>
        <fullName evidence="2">Imm45 family immunity protein</fullName>
    </submittedName>
</protein>